<evidence type="ECO:0000256" key="10">
    <source>
        <dbReference type="SAM" id="Phobius"/>
    </source>
</evidence>
<comment type="similarity">
    <text evidence="9">Belongs to the MurJ/MviN family.</text>
</comment>
<proteinExistence type="inferred from homology"/>
<keyword evidence="6 10" id="KW-1133">Transmembrane helix</keyword>
<evidence type="ECO:0000256" key="7">
    <source>
        <dbReference type="ARBA" id="ARBA00023136"/>
    </source>
</evidence>
<keyword evidence="7 10" id="KW-0472">Membrane</keyword>
<feature type="transmembrane region" description="Helical" evidence="10">
    <location>
        <begin position="389"/>
        <end position="406"/>
    </location>
</feature>
<keyword evidence="4" id="KW-0133">Cell shape</keyword>
<dbReference type="InterPro" id="IPR004268">
    <property type="entry name" value="MurJ"/>
</dbReference>
<dbReference type="EMBL" id="SNYK01000007">
    <property type="protein sequence ID" value="TDQ37561.1"/>
    <property type="molecule type" value="Genomic_DNA"/>
</dbReference>
<feature type="transmembrane region" description="Helical" evidence="10">
    <location>
        <begin position="116"/>
        <end position="142"/>
    </location>
</feature>
<evidence type="ECO:0000256" key="4">
    <source>
        <dbReference type="ARBA" id="ARBA00022960"/>
    </source>
</evidence>
<name>A0A4R6TVV3_9GAMM</name>
<evidence type="ECO:0000313" key="12">
    <source>
        <dbReference type="Proteomes" id="UP000294575"/>
    </source>
</evidence>
<feature type="transmembrane region" description="Helical" evidence="10">
    <location>
        <begin position="327"/>
        <end position="349"/>
    </location>
</feature>
<keyword evidence="2" id="KW-1003">Cell membrane</keyword>
<evidence type="ECO:0000256" key="5">
    <source>
        <dbReference type="ARBA" id="ARBA00022984"/>
    </source>
</evidence>
<evidence type="ECO:0000313" key="11">
    <source>
        <dbReference type="EMBL" id="TDQ37561.1"/>
    </source>
</evidence>
<feature type="transmembrane region" description="Helical" evidence="10">
    <location>
        <begin position="149"/>
        <end position="167"/>
    </location>
</feature>
<comment type="subcellular location">
    <subcellularLocation>
        <location evidence="1">Cell membrane</location>
        <topology evidence="1">Multi-pass membrane protein</topology>
    </subcellularLocation>
</comment>
<reference evidence="11 12" key="1">
    <citation type="submission" date="2019-03" db="EMBL/GenBank/DDBJ databases">
        <title>Genomic Encyclopedia of Type Strains, Phase IV (KMG-IV): sequencing the most valuable type-strain genomes for metagenomic binning, comparative biology and taxonomic classification.</title>
        <authorList>
            <person name="Goeker M."/>
        </authorList>
    </citation>
    <scope>NUCLEOTIDE SEQUENCE [LARGE SCALE GENOMIC DNA]</scope>
    <source>
        <strain evidence="11 12">DSM 28679</strain>
    </source>
</reference>
<feature type="transmembrane region" description="Helical" evidence="10">
    <location>
        <begin position="295"/>
        <end position="321"/>
    </location>
</feature>
<dbReference type="GO" id="GO:0009252">
    <property type="term" value="P:peptidoglycan biosynthetic process"/>
    <property type="evidence" value="ECO:0007669"/>
    <property type="project" value="UniProtKB-KW"/>
</dbReference>
<comment type="caution">
    <text evidence="11">The sequence shown here is derived from an EMBL/GenBank/DDBJ whole genome shotgun (WGS) entry which is preliminary data.</text>
</comment>
<evidence type="ECO:0000256" key="1">
    <source>
        <dbReference type="ARBA" id="ARBA00004651"/>
    </source>
</evidence>
<keyword evidence="3 10" id="KW-0812">Transmembrane</keyword>
<dbReference type="GO" id="GO:0005886">
    <property type="term" value="C:plasma membrane"/>
    <property type="evidence" value="ECO:0007669"/>
    <property type="project" value="UniProtKB-SubCell"/>
</dbReference>
<dbReference type="Proteomes" id="UP000294575">
    <property type="component" value="Unassembled WGS sequence"/>
</dbReference>
<dbReference type="PANTHER" id="PTHR43486:SF1">
    <property type="entry name" value="LIPID II FLIPPASE MURJ-RELATED"/>
    <property type="match status" value="1"/>
</dbReference>
<dbReference type="RefSeq" id="WP_101495690.1">
    <property type="nucleotide sequence ID" value="NZ_LNJZ01000002.1"/>
</dbReference>
<dbReference type="Pfam" id="PF03023">
    <property type="entry name" value="MurJ"/>
    <property type="match status" value="1"/>
</dbReference>
<dbReference type="GO" id="GO:0008360">
    <property type="term" value="P:regulation of cell shape"/>
    <property type="evidence" value="ECO:0007669"/>
    <property type="project" value="UniProtKB-KW"/>
</dbReference>
<keyword evidence="5" id="KW-0573">Peptidoglycan synthesis</keyword>
<dbReference type="PANTHER" id="PTHR43486">
    <property type="entry name" value="LIPID II FLIPPASE MURJ-RELATED"/>
    <property type="match status" value="1"/>
</dbReference>
<dbReference type="PRINTS" id="PR01806">
    <property type="entry name" value="VIRFACTRMVIN"/>
</dbReference>
<feature type="transmembrane region" description="Helical" evidence="10">
    <location>
        <begin position="418"/>
        <end position="435"/>
    </location>
</feature>
<organism evidence="11 12">
    <name type="scientific">Thiopseudomonas denitrificans</name>
    <dbReference type="NCBI Taxonomy" id="1501432"/>
    <lineage>
        <taxon>Bacteria</taxon>
        <taxon>Pseudomonadati</taxon>
        <taxon>Pseudomonadota</taxon>
        <taxon>Gammaproteobacteria</taxon>
        <taxon>Pseudomonadales</taxon>
        <taxon>Pseudomonadaceae</taxon>
        <taxon>Thiopseudomonas</taxon>
    </lineage>
</organism>
<evidence type="ECO:0000256" key="8">
    <source>
        <dbReference type="ARBA" id="ARBA00060041"/>
    </source>
</evidence>
<accession>A0A4R6TVV3</accession>
<feature type="transmembrane region" description="Helical" evidence="10">
    <location>
        <begin position="179"/>
        <end position="199"/>
    </location>
</feature>
<evidence type="ECO:0000256" key="6">
    <source>
        <dbReference type="ARBA" id="ARBA00022989"/>
    </source>
</evidence>
<dbReference type="OrthoDB" id="6037421at2"/>
<comment type="function">
    <text evidence="8">Involved in peptidoglycan biosynthesis. Transports lipid-linked peptidoglycan precursors from the inner to the outer leaflet of the cytoplasmic membrane.</text>
</comment>
<keyword evidence="12" id="KW-1185">Reference proteome</keyword>
<evidence type="ECO:0000256" key="3">
    <source>
        <dbReference type="ARBA" id="ARBA00022692"/>
    </source>
</evidence>
<evidence type="ECO:0000256" key="2">
    <source>
        <dbReference type="ARBA" id="ARBA00022475"/>
    </source>
</evidence>
<feature type="transmembrane region" description="Helical" evidence="10">
    <location>
        <begin position="441"/>
        <end position="462"/>
    </location>
</feature>
<gene>
    <name evidence="11" type="ORF">DFQ45_10766</name>
</gene>
<feature type="transmembrane region" description="Helical" evidence="10">
    <location>
        <begin position="43"/>
        <end position="66"/>
    </location>
</feature>
<dbReference type="AlphaFoldDB" id="A0A4R6TVV3"/>
<feature type="transmembrane region" description="Helical" evidence="10">
    <location>
        <begin position="78"/>
        <end position="104"/>
    </location>
</feature>
<sequence>MLNSALLLTLVTLAGLVLGFAREWLLIDAWGAGEQTDALVLALFLPDMVRMTLAAGLLNVAAVPLFHQQTMEAGRQWLNSLGSLLSLFALALAGVFYLFAPFWLKLLGPGMAPQSGAIAVSAFEILVWCLPGMFLHAVCGIWLQLRERYVLWGMGSFLFNLFPVGWLMIRGAETMADEFALACVLGSVLMAAVVLPAAWRGGWRPLAFTGMSAAGGLFMRRIGPVLLSNIGSHSVTLVERMVASLLGEGMVTWVNLARKFINLPLIALPALNQVLLGKLSAGHEGERLVILRQGLALTSCLVVPAAVFIMASSPTLVSYLLPEQATGVLAGLLGWFSLPLLMGAWNALLARYAYANNDTRLPLMCELAGTGLHVIGLVSLPFWLGVPGFALANLGAVMLTSLLLLHRQQLWRHVGWRLQWAGGAGFLLGAAVLIQPMGAGVAQFAAGVGAGLFSFVVMLTVLKPWKAAV</sequence>
<feature type="transmembrane region" description="Helical" evidence="10">
    <location>
        <begin position="361"/>
        <end position="383"/>
    </location>
</feature>
<evidence type="ECO:0000256" key="9">
    <source>
        <dbReference type="ARBA" id="ARBA00061532"/>
    </source>
</evidence>
<protein>
    <submittedName>
        <fullName evidence="11">Peptidoglycan biosynthesis protein MviN/MurJ (Putative lipid II flippase)</fullName>
    </submittedName>
</protein>